<keyword evidence="3" id="KW-1185">Reference proteome</keyword>
<evidence type="ECO:0000259" key="1">
    <source>
        <dbReference type="PROSITE" id="PS50837"/>
    </source>
</evidence>
<feature type="domain" description="NACHT" evidence="1">
    <location>
        <begin position="90"/>
        <end position="218"/>
    </location>
</feature>
<dbReference type="PANTHER" id="PTHR46844">
    <property type="entry name" value="SLR5058 PROTEIN"/>
    <property type="match status" value="1"/>
</dbReference>
<dbReference type="PROSITE" id="PS50837">
    <property type="entry name" value="NACHT"/>
    <property type="match status" value="1"/>
</dbReference>
<dbReference type="PANTHER" id="PTHR46844:SF1">
    <property type="entry name" value="SLR5058 PROTEIN"/>
    <property type="match status" value="1"/>
</dbReference>
<evidence type="ECO:0000313" key="3">
    <source>
        <dbReference type="Proteomes" id="UP000460272"/>
    </source>
</evidence>
<dbReference type="Gene3D" id="3.40.50.300">
    <property type="entry name" value="P-loop containing nucleotide triphosphate hydrolases"/>
    <property type="match status" value="1"/>
</dbReference>
<sequence length="1017" mass="108566">MSARAWRPVLPGYGNRYRRWVHDSLRYVDVQDLATGGDHIPELDDVYVDVALVSRAPDPAAASTGPADEAVADGSQRHSFGELLDGQSRVVLALVGRPGSGKSTLLARAARRSARMFAHGRLNRKRVPVLLALRQHAEAIVADPAVSLPDVVRAAVAGKPGREHAGWWERQLEAGHCLILFDGLDEVAREEDRVAVAGWVERQIDTYPRDDFVVTSRSYGDADPLPSQADRYVVRPFTPEQVRVFLDRWYLAAERHATSSSGRAARRAVEERSRDSATRLASLLRENPALQELAVNPLLLTMIATAHRYRGALPGTRADLYGEICQVLLSRRVQAKDMPELVSWPAKQMLLAALAYQMMADHVSALSTGRVLAIIEPQLRRFSSSVTGEVFLDDVARNGLLIESEGRYAFAHLTFQEYLAARHVSANSDLVTSLAGNVSDPWWQETILLYAATADVSVIVRACLDSGTIPALTLAFDCDEAGAEMDPELRERLDRERKRALEPDCSPSHRRLIAGVQAARLTRRTLTTGAGTRVCARPVPADLYWLFLADTRAPRPDSSLDPRADQPAAGIWGSEAQSFVKWLNSITATATGVEVRLPRGDELQEADIASTLGHLLPDVVTSAWTAPELDLWVRPGLPHPHELTGGALRHTVAADTRSTALLPQVLTAAVLDVALGIIRDLDDVRALSGALSGDIAARANSEGRPVDLMHAHARAIALTYAHALELARSDAITRTRAAGLELVRTLDLAPASAMADAIAGDLADVMIRARERAVDLAEAIDQDLSILGAFDFDIGHVVELARVHSAALDPAYARALGIAHSPDFGVAAALRLTGIDNLDWGVALPGVLGLPLRWVADGPLGRTLLGVLPSSASGTASASVSAEGARAGDPYQAFAAALVSQAGIDDTARLRAALGNSLADELRDASASGSDERPGSPGWYQATGLAHLRDAWAPVAATHEPPAPAEAASLRAVALALAESGAADAGVLRAVAATVTAIESRSKGESPAGESVILALV</sequence>
<comment type="caution">
    <text evidence="2">The sequence shown here is derived from an EMBL/GenBank/DDBJ whole genome shotgun (WGS) entry which is preliminary data.</text>
</comment>
<dbReference type="Proteomes" id="UP000460272">
    <property type="component" value="Unassembled WGS sequence"/>
</dbReference>
<dbReference type="Pfam" id="PF05729">
    <property type="entry name" value="NACHT"/>
    <property type="match status" value="1"/>
</dbReference>
<organism evidence="2 3">
    <name type="scientific">Trebonia kvetii</name>
    <dbReference type="NCBI Taxonomy" id="2480626"/>
    <lineage>
        <taxon>Bacteria</taxon>
        <taxon>Bacillati</taxon>
        <taxon>Actinomycetota</taxon>
        <taxon>Actinomycetes</taxon>
        <taxon>Streptosporangiales</taxon>
        <taxon>Treboniaceae</taxon>
        <taxon>Trebonia</taxon>
    </lineage>
</organism>
<dbReference type="OrthoDB" id="135105at2"/>
<reference evidence="2 3" key="1">
    <citation type="submission" date="2018-11" db="EMBL/GenBank/DDBJ databases">
        <title>Trebonia kvetii gen.nov., sp.nov., a novel acidophilic actinobacterium, and proposal of the new actinobacterial family Treboniaceae fam. nov.</title>
        <authorList>
            <person name="Rapoport D."/>
            <person name="Sagova-Mareckova M."/>
            <person name="Sedlacek I."/>
            <person name="Provaznik J."/>
            <person name="Kralova S."/>
            <person name="Pavlinic D."/>
            <person name="Benes V."/>
            <person name="Kopecky J."/>
        </authorList>
    </citation>
    <scope>NUCLEOTIDE SEQUENCE [LARGE SCALE GENOMIC DNA]</scope>
    <source>
        <strain evidence="2 3">15Tr583</strain>
    </source>
</reference>
<dbReference type="AlphaFoldDB" id="A0A6P2C4L5"/>
<dbReference type="SUPFAM" id="SSF52540">
    <property type="entry name" value="P-loop containing nucleoside triphosphate hydrolases"/>
    <property type="match status" value="1"/>
</dbReference>
<dbReference type="EMBL" id="RPFW01000001">
    <property type="protein sequence ID" value="TVZ06372.1"/>
    <property type="molecule type" value="Genomic_DNA"/>
</dbReference>
<proteinExistence type="predicted"/>
<name>A0A6P2C4L5_9ACTN</name>
<dbReference type="InterPro" id="IPR027417">
    <property type="entry name" value="P-loop_NTPase"/>
</dbReference>
<accession>A0A6P2C4L5</accession>
<dbReference type="InterPro" id="IPR007111">
    <property type="entry name" value="NACHT_NTPase"/>
</dbReference>
<gene>
    <name evidence="2" type="ORF">EAS64_02815</name>
</gene>
<evidence type="ECO:0000313" key="2">
    <source>
        <dbReference type="EMBL" id="TVZ06372.1"/>
    </source>
</evidence>
<protein>
    <submittedName>
        <fullName evidence="2">NACHT domain-containing protein</fullName>
    </submittedName>
</protein>